<dbReference type="InterPro" id="IPR027417">
    <property type="entry name" value="P-loop_NTPase"/>
</dbReference>
<dbReference type="VEuPathDB" id="FungiDB:C8Q69DRAFT_508504"/>
<dbReference type="GO" id="GO:0004386">
    <property type="term" value="F:helicase activity"/>
    <property type="evidence" value="ECO:0007669"/>
    <property type="project" value="InterPro"/>
</dbReference>
<dbReference type="PANTHER" id="PTHR10887:SF495">
    <property type="entry name" value="HELICASE SENATAXIN ISOFORM X1-RELATED"/>
    <property type="match status" value="1"/>
</dbReference>
<dbReference type="PANTHER" id="PTHR10887">
    <property type="entry name" value="DNA2/NAM7 HELICASE FAMILY"/>
    <property type="match status" value="1"/>
</dbReference>
<dbReference type="InterPro" id="IPR045055">
    <property type="entry name" value="DNA2/NAM7-like"/>
</dbReference>
<proteinExistence type="predicted"/>
<sequence>MAYPIGTSEWDMEIPSETPQTEAPQTETAPETVETGTMQMDTAELVQDPVIEQNGPRLDGTEDEEMLRDLGNRKSEERILFDGPMPRSVQFVREDGSLIPETPFIKDKGSDVRISVVGRPVAAKIRFKVFVRNVKDISKGLMHSINLMHTAYLEFDLHPPARSSMMGPHRSEVSEFEWEDKTSAAPGAEGTETTEQSNYIDIKFKTNGGVSCGLRHTNEQFDVETVDLLRHMNSFTYDTSTEARILRVRMYVDAEDVAGDRLKGMRDALRSISRQRPLQRAFFPYCARSDLIRCIYGQFASRQDVFQRWNPVAFPASDFFHNLDDGHVRLAYGAVLEDRVQKLHLNRLSKKQSKIGFVSYSGKSVIAVVKIDKAGLNEKFVPEIMRGSDVVVPDNTPVTVTFCPKEGFNHKTVAGIVIPDYASIKQGDIYIAIHGTSIFKKARGLLTSPGDRLRWCTGNVEFSDNNAPIKRQVNCLELLHNTASHLWTSVFLNQELSGMEIIDPFAELDEVTVKAAFDAVLHLKNWTDQQLAVFKMIRQLRGGVGLIEGYPGCGKTTVLAALALLCHKAGLHILIVTPSNATVDAFTSELLLMAPEIDYVCIRQATIERTSIFGKKVDDEDDKLSVEDFKTSIVNLLGILKNSQYQKAQGDLRYSVFSHVDRHARKQLAAGERLLVRIRQEEDEELEEDPALGSDHNDEDESAEKDTREVIEAYSVFRDWIDCPPEKPESPSNSERIQKLDLWKEQRSRFRKAYEAIANEIVKNTRIVACTDNLAGSPRIRKHFGTDTKGIVVISDEDSQAVEPNTWIPIVSLNQAKFVKASIRGGDRHQLPPLVVSDFQSPGINEFSHQLTRSLYNRLLRTGFPSYIIGKQHRMRPEISRFPCEFTYSGMLEDDPSVHDLTINPIFEQNLRG</sequence>
<name>A0A443HQN5_BYSSP</name>
<comment type="caution">
    <text evidence="3">The sequence shown here is derived from an EMBL/GenBank/DDBJ whole genome shotgun (WGS) entry which is preliminary data.</text>
</comment>
<feature type="compositionally biased region" description="Low complexity" evidence="1">
    <location>
        <begin position="17"/>
        <end position="33"/>
    </location>
</feature>
<dbReference type="SUPFAM" id="SSF52540">
    <property type="entry name" value="P-loop containing nucleoside triphosphate hydrolases"/>
    <property type="match status" value="1"/>
</dbReference>
<accession>A0A443HQN5</accession>
<dbReference type="RefSeq" id="XP_028483803.1">
    <property type="nucleotide sequence ID" value="XM_028632986.1"/>
</dbReference>
<feature type="region of interest" description="Disordered" evidence="1">
    <location>
        <begin position="1"/>
        <end position="33"/>
    </location>
</feature>
<dbReference type="Proteomes" id="UP000283841">
    <property type="component" value="Unassembled WGS sequence"/>
</dbReference>
<dbReference type="Gene3D" id="3.40.50.300">
    <property type="entry name" value="P-loop containing nucleotide triphosphate hydrolases"/>
    <property type="match status" value="1"/>
</dbReference>
<evidence type="ECO:0000313" key="4">
    <source>
        <dbReference type="Proteomes" id="UP000283841"/>
    </source>
</evidence>
<feature type="region of interest" description="Disordered" evidence="1">
    <location>
        <begin position="685"/>
        <end position="706"/>
    </location>
</feature>
<organism evidence="3 4">
    <name type="scientific">Byssochlamys spectabilis</name>
    <name type="common">Paecilomyces variotii</name>
    <dbReference type="NCBI Taxonomy" id="264951"/>
    <lineage>
        <taxon>Eukaryota</taxon>
        <taxon>Fungi</taxon>
        <taxon>Dikarya</taxon>
        <taxon>Ascomycota</taxon>
        <taxon>Pezizomycotina</taxon>
        <taxon>Eurotiomycetes</taxon>
        <taxon>Eurotiomycetidae</taxon>
        <taxon>Eurotiales</taxon>
        <taxon>Thermoascaceae</taxon>
        <taxon>Paecilomyces</taxon>
    </lineage>
</organism>
<evidence type="ECO:0000313" key="3">
    <source>
        <dbReference type="EMBL" id="RWQ94158.1"/>
    </source>
</evidence>
<keyword evidence="4" id="KW-1185">Reference proteome</keyword>
<evidence type="ECO:0000256" key="1">
    <source>
        <dbReference type="SAM" id="MobiDB-lite"/>
    </source>
</evidence>
<dbReference type="AlphaFoldDB" id="A0A443HQN5"/>
<dbReference type="Pfam" id="PF13086">
    <property type="entry name" value="AAA_11"/>
    <property type="match status" value="1"/>
</dbReference>
<dbReference type="STRING" id="264951.A0A443HQN5"/>
<protein>
    <submittedName>
        <fullName evidence="3">AAA domain-containing protein</fullName>
    </submittedName>
</protein>
<dbReference type="GeneID" id="39602263"/>
<gene>
    <name evidence="3" type="ORF">C8Q69DRAFT_508504</name>
</gene>
<feature type="domain" description="DNA2/NAM7 helicase helicase" evidence="2">
    <location>
        <begin position="528"/>
        <end position="837"/>
    </location>
</feature>
<evidence type="ECO:0000259" key="2">
    <source>
        <dbReference type="Pfam" id="PF13086"/>
    </source>
</evidence>
<reference evidence="3 4" key="1">
    <citation type="journal article" date="2018" name="Front. Microbiol.">
        <title>Genomic and genetic insights into a cosmopolitan fungus, Paecilomyces variotii (Eurotiales).</title>
        <authorList>
            <person name="Urquhart A.S."/>
            <person name="Mondo S.J."/>
            <person name="Makela M.R."/>
            <person name="Hane J.K."/>
            <person name="Wiebenga A."/>
            <person name="He G."/>
            <person name="Mihaltcheva S."/>
            <person name="Pangilinan J."/>
            <person name="Lipzen A."/>
            <person name="Barry K."/>
            <person name="de Vries R.P."/>
            <person name="Grigoriev I.V."/>
            <person name="Idnurm A."/>
        </authorList>
    </citation>
    <scope>NUCLEOTIDE SEQUENCE [LARGE SCALE GENOMIC DNA]</scope>
    <source>
        <strain evidence="3 4">CBS 101075</strain>
    </source>
</reference>
<dbReference type="EMBL" id="RCNU01000008">
    <property type="protein sequence ID" value="RWQ94158.1"/>
    <property type="molecule type" value="Genomic_DNA"/>
</dbReference>
<dbReference type="InterPro" id="IPR041677">
    <property type="entry name" value="DNA2/NAM7_AAA_11"/>
</dbReference>
<feature type="region of interest" description="Disordered" evidence="1">
    <location>
        <begin position="175"/>
        <end position="196"/>
    </location>
</feature>